<evidence type="ECO:0000256" key="6">
    <source>
        <dbReference type="PROSITE-ProRule" id="PRU00169"/>
    </source>
</evidence>
<keyword evidence="1 6" id="KW-0597">Phosphoprotein</keyword>
<keyword evidence="2" id="KW-0902">Two-component regulatory system</keyword>
<dbReference type="GO" id="GO:0003677">
    <property type="term" value="F:DNA binding"/>
    <property type="evidence" value="ECO:0007669"/>
    <property type="project" value="UniProtKB-KW"/>
</dbReference>
<protein>
    <recommendedName>
        <fullName evidence="7">Response regulatory domain-containing protein</fullName>
    </recommendedName>
</protein>
<dbReference type="Gene3D" id="3.40.50.2300">
    <property type="match status" value="1"/>
</dbReference>
<evidence type="ECO:0000256" key="1">
    <source>
        <dbReference type="ARBA" id="ARBA00022553"/>
    </source>
</evidence>
<sequence>MAKILIIEDDPLVSRMHQKIFAFEKFDVDTASNGEEGLEKAKSGNPSLILLDLMLPKMSGLEVLDQLKAEPKTKKIPVVILTNLSDQHETDLASAKGAVKIIHKSESDPKQIVEIIRKILQENGHSGISGQEK</sequence>
<dbReference type="InterPro" id="IPR050595">
    <property type="entry name" value="Bact_response_regulator"/>
</dbReference>
<gene>
    <name evidence="8" type="ORF">A2786_04915</name>
</gene>
<keyword evidence="4" id="KW-0238">DNA-binding</keyword>
<dbReference type="PANTHER" id="PTHR44591">
    <property type="entry name" value="STRESS RESPONSE REGULATOR PROTEIN 1"/>
    <property type="match status" value="1"/>
</dbReference>
<evidence type="ECO:0000259" key="7">
    <source>
        <dbReference type="PROSITE" id="PS50110"/>
    </source>
</evidence>
<evidence type="ECO:0000256" key="2">
    <source>
        <dbReference type="ARBA" id="ARBA00023012"/>
    </source>
</evidence>
<keyword evidence="3" id="KW-0805">Transcription regulation</keyword>
<accession>A0A1G1VUC3</accession>
<reference evidence="8 9" key="1">
    <citation type="journal article" date="2016" name="Nat. Commun.">
        <title>Thousands of microbial genomes shed light on interconnected biogeochemical processes in an aquifer system.</title>
        <authorList>
            <person name="Anantharaman K."/>
            <person name="Brown C.T."/>
            <person name="Hug L.A."/>
            <person name="Sharon I."/>
            <person name="Castelle C.J."/>
            <person name="Probst A.J."/>
            <person name="Thomas B.C."/>
            <person name="Singh A."/>
            <person name="Wilkins M.J."/>
            <person name="Karaoz U."/>
            <person name="Brodie E.L."/>
            <person name="Williams K.H."/>
            <person name="Hubbard S.S."/>
            <person name="Banfield J.F."/>
        </authorList>
    </citation>
    <scope>NUCLEOTIDE SEQUENCE [LARGE SCALE GENOMIC DNA]</scope>
</reference>
<name>A0A1G1VUC3_9BACT</name>
<keyword evidence="5" id="KW-0804">Transcription</keyword>
<evidence type="ECO:0000313" key="8">
    <source>
        <dbReference type="EMBL" id="OGY18807.1"/>
    </source>
</evidence>
<dbReference type="PROSITE" id="PS50110">
    <property type="entry name" value="RESPONSE_REGULATORY"/>
    <property type="match status" value="1"/>
</dbReference>
<dbReference type="AlphaFoldDB" id="A0A1G1VUC3"/>
<evidence type="ECO:0000256" key="4">
    <source>
        <dbReference type="ARBA" id="ARBA00023125"/>
    </source>
</evidence>
<feature type="modified residue" description="4-aspartylphosphate" evidence="6">
    <location>
        <position position="52"/>
    </location>
</feature>
<evidence type="ECO:0000256" key="5">
    <source>
        <dbReference type="ARBA" id="ARBA00023163"/>
    </source>
</evidence>
<evidence type="ECO:0000256" key="3">
    <source>
        <dbReference type="ARBA" id="ARBA00023015"/>
    </source>
</evidence>
<dbReference type="Pfam" id="PF00072">
    <property type="entry name" value="Response_reg"/>
    <property type="match status" value="1"/>
</dbReference>
<dbReference type="InterPro" id="IPR001789">
    <property type="entry name" value="Sig_transdc_resp-reg_receiver"/>
</dbReference>
<dbReference type="FunFam" id="3.40.50.2300:FF:000001">
    <property type="entry name" value="DNA-binding response regulator PhoB"/>
    <property type="match status" value="1"/>
</dbReference>
<dbReference type="CDD" id="cd17574">
    <property type="entry name" value="REC_OmpR"/>
    <property type="match status" value="1"/>
</dbReference>
<dbReference type="Proteomes" id="UP000179233">
    <property type="component" value="Unassembled WGS sequence"/>
</dbReference>
<comment type="caution">
    <text evidence="8">The sequence shown here is derived from an EMBL/GenBank/DDBJ whole genome shotgun (WGS) entry which is preliminary data.</text>
</comment>
<dbReference type="SMART" id="SM00448">
    <property type="entry name" value="REC"/>
    <property type="match status" value="1"/>
</dbReference>
<dbReference type="SUPFAM" id="SSF52172">
    <property type="entry name" value="CheY-like"/>
    <property type="match status" value="1"/>
</dbReference>
<evidence type="ECO:0000313" key="9">
    <source>
        <dbReference type="Proteomes" id="UP000179233"/>
    </source>
</evidence>
<dbReference type="GO" id="GO:0000160">
    <property type="term" value="P:phosphorelay signal transduction system"/>
    <property type="evidence" value="ECO:0007669"/>
    <property type="project" value="UniProtKB-KW"/>
</dbReference>
<dbReference type="EMBL" id="MHCJ01000003">
    <property type="protein sequence ID" value="OGY18807.1"/>
    <property type="molecule type" value="Genomic_DNA"/>
</dbReference>
<dbReference type="InterPro" id="IPR011006">
    <property type="entry name" value="CheY-like_superfamily"/>
</dbReference>
<organism evidence="8 9">
    <name type="scientific">Candidatus Chisholmbacteria bacterium RIFCSPHIGHO2_01_FULL_52_32</name>
    <dbReference type="NCBI Taxonomy" id="1797591"/>
    <lineage>
        <taxon>Bacteria</taxon>
        <taxon>Candidatus Chisholmiibacteriota</taxon>
    </lineage>
</organism>
<feature type="domain" description="Response regulatory" evidence="7">
    <location>
        <begin position="3"/>
        <end position="119"/>
    </location>
</feature>
<dbReference type="PANTHER" id="PTHR44591:SF3">
    <property type="entry name" value="RESPONSE REGULATORY DOMAIN-CONTAINING PROTEIN"/>
    <property type="match status" value="1"/>
</dbReference>
<proteinExistence type="predicted"/>